<reference evidence="2 3" key="1">
    <citation type="submission" date="2009-02" db="EMBL/GenBank/DDBJ databases">
        <title>Sequencing of the draft genome and assembly of Dethiobacter alkaliphilus AHT 1.</title>
        <authorList>
            <consortium name="US DOE Joint Genome Institute (JGI-PGF)"/>
            <person name="Lucas S."/>
            <person name="Copeland A."/>
            <person name="Lapidus A."/>
            <person name="Glavina del Rio T."/>
            <person name="Dalin E."/>
            <person name="Tice H."/>
            <person name="Bruce D."/>
            <person name="Goodwin L."/>
            <person name="Pitluck S."/>
            <person name="Larimer F."/>
            <person name="Land M.L."/>
            <person name="Hauser L."/>
            <person name="Muyzer G."/>
        </authorList>
    </citation>
    <scope>NUCLEOTIDE SEQUENCE [LARGE SCALE GENOMIC DNA]</scope>
    <source>
        <strain evidence="2 3">AHT 1</strain>
    </source>
</reference>
<dbReference type="AlphaFoldDB" id="C0GHR4"/>
<keyword evidence="1" id="KW-1133">Transmembrane helix</keyword>
<comment type="caution">
    <text evidence="2">The sequence shown here is derived from an EMBL/GenBank/DDBJ whole genome shotgun (WGS) entry which is preliminary data.</text>
</comment>
<evidence type="ECO:0000256" key="1">
    <source>
        <dbReference type="SAM" id="Phobius"/>
    </source>
</evidence>
<keyword evidence="3" id="KW-1185">Reference proteome</keyword>
<accession>C0GHR4</accession>
<evidence type="ECO:0000313" key="2">
    <source>
        <dbReference type="EMBL" id="EEG77270.1"/>
    </source>
</evidence>
<keyword evidence="1" id="KW-0472">Membrane</keyword>
<sequence length="59" mass="6151">MRKVKSSTTSWVITGLGTVVTGIGKMLGGKIGAAIAGFGLAHVVLGMLDRIRPTVRQRS</sequence>
<dbReference type="Proteomes" id="UP000006443">
    <property type="component" value="Unassembled WGS sequence"/>
</dbReference>
<dbReference type="EMBL" id="ACJM01000009">
    <property type="protein sequence ID" value="EEG77270.1"/>
    <property type="molecule type" value="Genomic_DNA"/>
</dbReference>
<protein>
    <submittedName>
        <fullName evidence="2">Uncharacterized protein</fullName>
    </submittedName>
</protein>
<proteinExistence type="predicted"/>
<dbReference type="RefSeq" id="WP_008517119.1">
    <property type="nucleotide sequence ID" value="NZ_ACJM01000009.1"/>
</dbReference>
<dbReference type="eggNOG" id="ENOG5033EDM">
    <property type="taxonomic scope" value="Bacteria"/>
</dbReference>
<name>C0GHR4_DETAL</name>
<evidence type="ECO:0000313" key="3">
    <source>
        <dbReference type="Proteomes" id="UP000006443"/>
    </source>
</evidence>
<organism evidence="2 3">
    <name type="scientific">Dethiobacter alkaliphilus AHT 1</name>
    <dbReference type="NCBI Taxonomy" id="555088"/>
    <lineage>
        <taxon>Bacteria</taxon>
        <taxon>Bacillati</taxon>
        <taxon>Bacillota</taxon>
        <taxon>Dethiobacteria</taxon>
        <taxon>Dethiobacterales</taxon>
        <taxon>Dethiobacteraceae</taxon>
        <taxon>Dethiobacter</taxon>
    </lineage>
</organism>
<gene>
    <name evidence="2" type="ORF">DealDRAFT_2023</name>
</gene>
<feature type="transmembrane region" description="Helical" evidence="1">
    <location>
        <begin position="31"/>
        <end position="48"/>
    </location>
</feature>
<keyword evidence="1" id="KW-0812">Transmembrane</keyword>